<comment type="caution">
    <text evidence="1">The sequence shown here is derived from an EMBL/GenBank/DDBJ whole genome shotgun (WGS) entry which is preliminary data.</text>
</comment>
<name>A0A833QI10_9POAL</name>
<proteinExistence type="predicted"/>
<sequence>MELGMQPPNSLFARTTTEAGELPRFAGMGSRNLFEFKKIASKGRLNSSLGIGPSNSLNRRSRYFNDGIASKGLGNEPTNRLLLKSSSCKR</sequence>
<keyword evidence="2" id="KW-1185">Reference proteome</keyword>
<evidence type="ECO:0000313" key="2">
    <source>
        <dbReference type="Proteomes" id="UP000623129"/>
    </source>
</evidence>
<evidence type="ECO:0000313" key="1">
    <source>
        <dbReference type="EMBL" id="KAF3325385.1"/>
    </source>
</evidence>
<accession>A0A833QI10</accession>
<organism evidence="1 2">
    <name type="scientific">Carex littledalei</name>
    <dbReference type="NCBI Taxonomy" id="544730"/>
    <lineage>
        <taxon>Eukaryota</taxon>
        <taxon>Viridiplantae</taxon>
        <taxon>Streptophyta</taxon>
        <taxon>Embryophyta</taxon>
        <taxon>Tracheophyta</taxon>
        <taxon>Spermatophyta</taxon>
        <taxon>Magnoliopsida</taxon>
        <taxon>Liliopsida</taxon>
        <taxon>Poales</taxon>
        <taxon>Cyperaceae</taxon>
        <taxon>Cyperoideae</taxon>
        <taxon>Cariceae</taxon>
        <taxon>Carex</taxon>
        <taxon>Carex subgen. Euthyceras</taxon>
    </lineage>
</organism>
<reference evidence="1" key="1">
    <citation type="submission" date="2020-01" db="EMBL/GenBank/DDBJ databases">
        <title>Genome sequence of Kobresia littledalei, the first chromosome-level genome in the family Cyperaceae.</title>
        <authorList>
            <person name="Qu G."/>
        </authorList>
    </citation>
    <scope>NUCLEOTIDE SEQUENCE</scope>
    <source>
        <strain evidence="1">C.B.Clarke</strain>
        <tissue evidence="1">Leaf</tissue>
    </source>
</reference>
<protein>
    <submittedName>
        <fullName evidence="1">Uncharacterized protein</fullName>
    </submittedName>
</protein>
<dbReference type="Proteomes" id="UP000623129">
    <property type="component" value="Unassembled WGS sequence"/>
</dbReference>
<dbReference type="OrthoDB" id="1504534at2759"/>
<dbReference type="EMBL" id="SWLB01000020">
    <property type="protein sequence ID" value="KAF3325385.1"/>
    <property type="molecule type" value="Genomic_DNA"/>
</dbReference>
<dbReference type="AlphaFoldDB" id="A0A833QI10"/>
<gene>
    <name evidence="1" type="ORF">FCM35_KLT10456</name>
</gene>